<gene>
    <name evidence="3" type="ORF">MM415A00199_0012</name>
    <name evidence="2" type="ORF">MM415B00346_0045</name>
</gene>
<feature type="region of interest" description="Disordered" evidence="1">
    <location>
        <begin position="231"/>
        <end position="255"/>
    </location>
</feature>
<dbReference type="EMBL" id="MT142528">
    <property type="protein sequence ID" value="QJA84355.1"/>
    <property type="molecule type" value="Genomic_DNA"/>
</dbReference>
<name>A0A6M3JBI3_9ZZZZ</name>
<feature type="compositionally biased region" description="Basic and acidic residues" evidence="1">
    <location>
        <begin position="240"/>
        <end position="255"/>
    </location>
</feature>
<protein>
    <submittedName>
        <fullName evidence="2">Putative capsid protein</fullName>
    </submittedName>
</protein>
<dbReference type="EMBL" id="MT141556">
    <property type="protein sequence ID" value="QJA66535.1"/>
    <property type="molecule type" value="Genomic_DNA"/>
</dbReference>
<sequence length="747" mass="80596">MPWKVFDKAEQGFCIFKLDADGGPTGKTMGCHETEEEAASQLRALYANVPEASKATIKAAGDWTLDVLGLPYGGPQNGRDSQGEYFSADTKWLLDRGFPELPPAVYYHGFSPEGKPMGAPEYIGRTVKRWADNAGIWYRVALDKASQWAKRVWDAAQQDKARASSGTAEHLRRVDHDGHIREWPVIELSLFDIEGDRQPANAYAVAIPAVKALYERAGLSVPDALTGAAEAADAALPEGTEAKPDNDNQHNKENEMAEQDMKAMIAEAIAAERRATKDAQDAKTAEDARIAAAVKAALAEQAAAGTKANRLPFDKVAGDMPTVRKFHDQKWDSLDAGEMALAHQILTTARARNWDPNNETFLKSMAHKAFSQEAAGDVNAHEGLKSLGLKTAGDIEGSTLSSYGDEWAGILYSSALWEKIRAGTAIVAKIPSIEVPEGVETMKIPIEGTDPTWYMVAQASTLPTTEATGWPNATITNSNVGTPTNLSLTPAKLGARVMWTGEMEEDSMVTWLPTLRDQLAKSGAEALEYVCVDGDTATTASTNINDGVTTPTTGDAFLLANGFRALAIRINTANKRTAGGLTVADYLETLKLMGTAGMNGADPSKTDFIIDPWVLWASLQLAEVQTRDVFSAATLENGLLAAIWGHKINVSYQMCTAGVKGATVTTAAYMNKSAVTGYVDQTTEANNAYGTILAVRWDQWKLGWKRRMTLETTRIARADVTEIVAMCRFGLVYRDTDASAVSVGVSL</sequence>
<organism evidence="2">
    <name type="scientific">viral metagenome</name>
    <dbReference type="NCBI Taxonomy" id="1070528"/>
    <lineage>
        <taxon>unclassified sequences</taxon>
        <taxon>metagenomes</taxon>
        <taxon>organismal metagenomes</taxon>
    </lineage>
</organism>
<proteinExistence type="predicted"/>
<reference evidence="2" key="1">
    <citation type="submission" date="2020-03" db="EMBL/GenBank/DDBJ databases">
        <title>The deep terrestrial virosphere.</title>
        <authorList>
            <person name="Holmfeldt K."/>
            <person name="Nilsson E."/>
            <person name="Simone D."/>
            <person name="Lopez-Fernandez M."/>
            <person name="Wu X."/>
            <person name="de Brujin I."/>
            <person name="Lundin D."/>
            <person name="Andersson A."/>
            <person name="Bertilsson S."/>
            <person name="Dopson M."/>
        </authorList>
    </citation>
    <scope>NUCLEOTIDE SEQUENCE</scope>
    <source>
        <strain evidence="3">MM415A00199</strain>
        <strain evidence="2">MM415B00346</strain>
    </source>
</reference>
<evidence type="ECO:0000313" key="2">
    <source>
        <dbReference type="EMBL" id="QJA66535.1"/>
    </source>
</evidence>
<accession>A0A6M3JBI3</accession>
<dbReference type="AlphaFoldDB" id="A0A6M3JBI3"/>
<evidence type="ECO:0000256" key="1">
    <source>
        <dbReference type="SAM" id="MobiDB-lite"/>
    </source>
</evidence>
<evidence type="ECO:0000313" key="3">
    <source>
        <dbReference type="EMBL" id="QJA84355.1"/>
    </source>
</evidence>